<dbReference type="Gene3D" id="1.10.520.10">
    <property type="match status" value="1"/>
</dbReference>
<name>A0ABD3NXW6_9STRA</name>
<evidence type="ECO:0000256" key="5">
    <source>
        <dbReference type="ARBA" id="ARBA00022723"/>
    </source>
</evidence>
<evidence type="ECO:0000256" key="1">
    <source>
        <dbReference type="ARBA" id="ARBA00004305"/>
    </source>
</evidence>
<protein>
    <recommendedName>
        <fullName evidence="11">Cytochrome c peroxidase, mitochondrial</fullName>
        <ecNumber evidence="10">1.11.1.5</ecNumber>
    </recommendedName>
</protein>
<dbReference type="FunFam" id="1.10.420.10:FF:000009">
    <property type="entry name" value="Ascorbate peroxidase"/>
    <property type="match status" value="1"/>
</dbReference>
<comment type="catalytic activity">
    <reaction evidence="12">
        <text>2 Fe(II)-[cytochrome c] + H2O2 + 2 H(+) = 2 Fe(III)-[cytochrome c] + 2 H2O</text>
        <dbReference type="Rhea" id="RHEA:16581"/>
        <dbReference type="Rhea" id="RHEA-COMP:10350"/>
        <dbReference type="Rhea" id="RHEA-COMP:14399"/>
        <dbReference type="ChEBI" id="CHEBI:15377"/>
        <dbReference type="ChEBI" id="CHEBI:15378"/>
        <dbReference type="ChEBI" id="CHEBI:16240"/>
        <dbReference type="ChEBI" id="CHEBI:29033"/>
        <dbReference type="ChEBI" id="CHEBI:29034"/>
        <dbReference type="EC" id="1.11.1.5"/>
    </reaction>
</comment>
<feature type="domain" description="Plant heme peroxidase family profile" evidence="15">
    <location>
        <begin position="133"/>
        <end position="349"/>
    </location>
</feature>
<dbReference type="EC" id="1.11.1.5" evidence="10"/>
<evidence type="ECO:0000256" key="4">
    <source>
        <dbReference type="ARBA" id="ARBA00022617"/>
    </source>
</evidence>
<dbReference type="InterPro" id="IPR019793">
    <property type="entry name" value="Peroxidases_heam-ligand_BS"/>
</dbReference>
<dbReference type="GO" id="GO:0005758">
    <property type="term" value="C:mitochondrial intermembrane space"/>
    <property type="evidence" value="ECO:0007669"/>
    <property type="project" value="UniProtKB-SubCell"/>
</dbReference>
<dbReference type="EMBL" id="JABMIG020000355">
    <property type="protein sequence ID" value="KAL3780292.1"/>
    <property type="molecule type" value="Genomic_DNA"/>
</dbReference>
<dbReference type="GO" id="GO:0046872">
    <property type="term" value="F:metal ion binding"/>
    <property type="evidence" value="ECO:0007669"/>
    <property type="project" value="UniProtKB-KW"/>
</dbReference>
<dbReference type="PROSITE" id="PS00436">
    <property type="entry name" value="PEROXIDASE_2"/>
    <property type="match status" value="1"/>
</dbReference>
<keyword evidence="7" id="KW-0560">Oxidoreductase</keyword>
<dbReference type="Gene3D" id="1.10.420.10">
    <property type="entry name" value="Peroxidase, domain 2"/>
    <property type="match status" value="1"/>
</dbReference>
<evidence type="ECO:0000256" key="8">
    <source>
        <dbReference type="ARBA" id="ARBA00023004"/>
    </source>
</evidence>
<keyword evidence="5" id="KW-0479">Metal-binding</keyword>
<evidence type="ECO:0000256" key="7">
    <source>
        <dbReference type="ARBA" id="ARBA00023002"/>
    </source>
</evidence>
<keyword evidence="3" id="KW-0575">Peroxidase</keyword>
<dbReference type="Proteomes" id="UP001516023">
    <property type="component" value="Unassembled WGS sequence"/>
</dbReference>
<evidence type="ECO:0000256" key="2">
    <source>
        <dbReference type="ARBA" id="ARBA00004569"/>
    </source>
</evidence>
<evidence type="ECO:0000256" key="13">
    <source>
        <dbReference type="RuleBase" id="RU004241"/>
    </source>
</evidence>
<dbReference type="Pfam" id="PF00141">
    <property type="entry name" value="peroxidase"/>
    <property type="match status" value="1"/>
</dbReference>
<evidence type="ECO:0000256" key="6">
    <source>
        <dbReference type="ARBA" id="ARBA00022946"/>
    </source>
</evidence>
<dbReference type="InterPro" id="IPR010255">
    <property type="entry name" value="Haem_peroxidase_sf"/>
</dbReference>
<keyword evidence="9" id="KW-0496">Mitochondrion</keyword>
<reference evidence="16 17" key="1">
    <citation type="journal article" date="2020" name="G3 (Bethesda)">
        <title>Improved Reference Genome for Cyclotella cryptica CCMP332, a Model for Cell Wall Morphogenesis, Salinity Adaptation, and Lipid Production in Diatoms (Bacillariophyta).</title>
        <authorList>
            <person name="Roberts W.R."/>
            <person name="Downey K.M."/>
            <person name="Ruck E.C."/>
            <person name="Traller J.C."/>
            <person name="Alverson A.J."/>
        </authorList>
    </citation>
    <scope>NUCLEOTIDE SEQUENCE [LARGE SCALE GENOMIC DNA]</scope>
    <source>
        <strain evidence="16 17">CCMP332</strain>
    </source>
</reference>
<evidence type="ECO:0000313" key="16">
    <source>
        <dbReference type="EMBL" id="KAL3780292.1"/>
    </source>
</evidence>
<dbReference type="PROSITE" id="PS50873">
    <property type="entry name" value="PEROXIDASE_4"/>
    <property type="match status" value="1"/>
</dbReference>
<feature type="region of interest" description="Disordered" evidence="14">
    <location>
        <begin position="186"/>
        <end position="216"/>
    </location>
</feature>
<keyword evidence="6" id="KW-0809">Transit peptide</keyword>
<proteinExistence type="inferred from homology"/>
<evidence type="ECO:0000259" key="15">
    <source>
        <dbReference type="PROSITE" id="PS50873"/>
    </source>
</evidence>
<dbReference type="GO" id="GO:0004130">
    <property type="term" value="F:cytochrome-c peroxidase activity"/>
    <property type="evidence" value="ECO:0007669"/>
    <property type="project" value="UniProtKB-EC"/>
</dbReference>
<sequence length="349" mass="38216">MGTRRNPKALKRTRARISTSIMFSANTMNAALRISRYAAPTAVLAFSLSPVTVEAKESAKPDVSAVKKSIADLIEDDAERRGDGTSLTGTFVRLAWHCAGTYSKVDGSGGSNGARMRFDPEASWGANAGLGIARNALEAVKEKHPDISYADLYTLAGVVAVEEAGCSTLNSCPACGRGPKIPFRIGREDADSGETSPKECGLPDADKGSRKNTNSARMGFNDREIVALLGAHALGRCHTDRSGYWGPWTFAENTFSNEYFRLLVEERWSPKMSHNGKPWDGPDQFEDSTGKLMMLPSDMVLVQDPAFRKVVELYAKDENAFFRDFASAFSKLLELGVTFPSTKPWYQFW</sequence>
<evidence type="ECO:0000256" key="10">
    <source>
        <dbReference type="ARBA" id="ARBA00039063"/>
    </source>
</evidence>
<dbReference type="PANTHER" id="PTHR31356:SF58">
    <property type="entry name" value="CYTOCHROME C PEROXIDASE, MITOCHONDRIAL"/>
    <property type="match status" value="1"/>
</dbReference>
<evidence type="ECO:0000256" key="11">
    <source>
        <dbReference type="ARBA" id="ARBA00040313"/>
    </source>
</evidence>
<keyword evidence="4" id="KW-0349">Heme</keyword>
<keyword evidence="17" id="KW-1185">Reference proteome</keyword>
<evidence type="ECO:0000313" key="17">
    <source>
        <dbReference type="Proteomes" id="UP001516023"/>
    </source>
</evidence>
<dbReference type="PROSITE" id="PS00435">
    <property type="entry name" value="PEROXIDASE_1"/>
    <property type="match status" value="1"/>
</dbReference>
<evidence type="ECO:0000256" key="14">
    <source>
        <dbReference type="SAM" id="MobiDB-lite"/>
    </source>
</evidence>
<dbReference type="PRINTS" id="PR00458">
    <property type="entry name" value="PEROXIDASE"/>
</dbReference>
<dbReference type="AlphaFoldDB" id="A0ABD3NXW6"/>
<accession>A0ABD3NXW6</accession>
<comment type="subcellular location">
    <subcellularLocation>
        <location evidence="2">Mitochondrion intermembrane space</location>
    </subcellularLocation>
    <subcellularLocation>
        <location evidence="1">Mitochondrion matrix</location>
    </subcellularLocation>
</comment>
<dbReference type="InterPro" id="IPR002207">
    <property type="entry name" value="Peroxidase_I"/>
</dbReference>
<dbReference type="SUPFAM" id="SSF48113">
    <property type="entry name" value="Heme-dependent peroxidases"/>
    <property type="match status" value="1"/>
</dbReference>
<comment type="caution">
    <text evidence="16">The sequence shown here is derived from an EMBL/GenBank/DDBJ whole genome shotgun (WGS) entry which is preliminary data.</text>
</comment>
<evidence type="ECO:0000256" key="3">
    <source>
        <dbReference type="ARBA" id="ARBA00022559"/>
    </source>
</evidence>
<organism evidence="16 17">
    <name type="scientific">Cyclotella cryptica</name>
    <dbReference type="NCBI Taxonomy" id="29204"/>
    <lineage>
        <taxon>Eukaryota</taxon>
        <taxon>Sar</taxon>
        <taxon>Stramenopiles</taxon>
        <taxon>Ochrophyta</taxon>
        <taxon>Bacillariophyta</taxon>
        <taxon>Coscinodiscophyceae</taxon>
        <taxon>Thalassiosirophycidae</taxon>
        <taxon>Stephanodiscales</taxon>
        <taxon>Stephanodiscaceae</taxon>
        <taxon>Cyclotella</taxon>
    </lineage>
</organism>
<dbReference type="InterPro" id="IPR044831">
    <property type="entry name" value="Ccp1-like"/>
</dbReference>
<evidence type="ECO:0000256" key="9">
    <source>
        <dbReference type="ARBA" id="ARBA00023128"/>
    </source>
</evidence>
<comment type="similarity">
    <text evidence="13">Belongs to the peroxidase family.</text>
</comment>
<keyword evidence="8" id="KW-0408">Iron</keyword>
<dbReference type="PANTHER" id="PTHR31356">
    <property type="entry name" value="THYLAKOID LUMENAL 29 KDA PROTEIN, CHLOROPLASTIC-RELATED"/>
    <property type="match status" value="1"/>
</dbReference>
<dbReference type="InterPro" id="IPR002016">
    <property type="entry name" value="Haem_peroxidase"/>
</dbReference>
<dbReference type="PRINTS" id="PR00459">
    <property type="entry name" value="ASPEROXIDASE"/>
</dbReference>
<evidence type="ECO:0000256" key="12">
    <source>
        <dbReference type="ARBA" id="ARBA00049265"/>
    </source>
</evidence>
<dbReference type="GO" id="GO:0005759">
    <property type="term" value="C:mitochondrial matrix"/>
    <property type="evidence" value="ECO:0007669"/>
    <property type="project" value="UniProtKB-SubCell"/>
</dbReference>
<dbReference type="InterPro" id="IPR019794">
    <property type="entry name" value="Peroxidases_AS"/>
</dbReference>
<gene>
    <name evidence="16" type="ORF">HJC23_001333</name>
</gene>